<dbReference type="Gene3D" id="3.40.50.12780">
    <property type="entry name" value="N-terminal domain of ligase-like"/>
    <property type="match status" value="1"/>
</dbReference>
<dbReference type="InterPro" id="IPR042099">
    <property type="entry name" value="ANL_N_sf"/>
</dbReference>
<sequence>MNPAEWLYRSAAKMPDAPALHNGTTCTASYGEFANRAGSIALALSDEGVGKGDRVAFYCANRTEYLEALYGAWWIGASVVPINAKLHVKEAAWMIENSGTALVFSDDKSVMQLSPLVDAGVRVVSLTGDEFGAMRGTQSDTVPVAMQKDELAWLFYTSGTTGKPKGVMITCGNILSMTLTYFSDVDEVKTQDAILYAAPMSHGAGLYNFMHVLKGARHVVPESGGFDAEEVLTIAPLIGSVSMFAAPTMVRRLVDEAKAKDLSGRGLRTVVYAGGPMYEADILEAVDQMGPRFVQIYGQGECPMGISALSREEVSDRDHPRWRDRLNSVGTAQSAVLVAIVDEAGNERPRGEVGEIVVKGPTVMKGYWKNPDATSKTLRDGWLWTGDLGRMDDAGYVTLQDRSKDVIISGGANIYPREVEEVLLSHDAVREVAVVGRTDLEWGETVVAFVVCDENRTVTTQVLDLHCLDQIARFKRPKEYLFVSELPKNNYGKVLKTELRDRVNKEVRT</sequence>
<dbReference type="InterPro" id="IPR025110">
    <property type="entry name" value="AMP-bd_C"/>
</dbReference>
<keyword evidence="4" id="KW-1185">Reference proteome</keyword>
<dbReference type="Pfam" id="PF13193">
    <property type="entry name" value="AMP-binding_C"/>
    <property type="match status" value="1"/>
</dbReference>
<dbReference type="Proteomes" id="UP001209803">
    <property type="component" value="Chromosome"/>
</dbReference>
<gene>
    <name evidence="3" type="ORF">K1718_11270</name>
</gene>
<evidence type="ECO:0000259" key="1">
    <source>
        <dbReference type="Pfam" id="PF00501"/>
    </source>
</evidence>
<feature type="domain" description="AMP-binding enzyme C-terminal" evidence="2">
    <location>
        <begin position="418"/>
        <end position="493"/>
    </location>
</feature>
<dbReference type="SUPFAM" id="SSF56801">
    <property type="entry name" value="Acetyl-CoA synthetase-like"/>
    <property type="match status" value="1"/>
</dbReference>
<evidence type="ECO:0000313" key="4">
    <source>
        <dbReference type="Proteomes" id="UP001209803"/>
    </source>
</evidence>
<feature type="domain" description="AMP-dependent synthetase/ligase" evidence="1">
    <location>
        <begin position="9"/>
        <end position="368"/>
    </location>
</feature>
<dbReference type="PANTHER" id="PTHR43767:SF7">
    <property type="entry name" value="MEDIUM_LONG-CHAIN-FATTY-ACID--COA LIGASE FADD8"/>
    <property type="match status" value="1"/>
</dbReference>
<dbReference type="PROSITE" id="PS00455">
    <property type="entry name" value="AMP_BINDING"/>
    <property type="match status" value="1"/>
</dbReference>
<organism evidence="3 4">
    <name type="scientific">Roseibium porphyridii</name>
    <dbReference type="NCBI Taxonomy" id="2866279"/>
    <lineage>
        <taxon>Bacteria</taxon>
        <taxon>Pseudomonadati</taxon>
        <taxon>Pseudomonadota</taxon>
        <taxon>Alphaproteobacteria</taxon>
        <taxon>Hyphomicrobiales</taxon>
        <taxon>Stappiaceae</taxon>
        <taxon>Roseibium</taxon>
    </lineage>
</organism>
<name>A0ABY8FF88_9HYPH</name>
<dbReference type="EMBL" id="CP120863">
    <property type="protein sequence ID" value="WFE91910.1"/>
    <property type="molecule type" value="Genomic_DNA"/>
</dbReference>
<dbReference type="PRINTS" id="PR00154">
    <property type="entry name" value="AMPBINDING"/>
</dbReference>
<proteinExistence type="predicted"/>
<dbReference type="InterPro" id="IPR020459">
    <property type="entry name" value="AMP-binding"/>
</dbReference>
<dbReference type="RefSeq" id="WP_265684462.1">
    <property type="nucleotide sequence ID" value="NZ_CP120863.1"/>
</dbReference>
<dbReference type="InterPro" id="IPR020845">
    <property type="entry name" value="AMP-binding_CS"/>
</dbReference>
<evidence type="ECO:0000313" key="3">
    <source>
        <dbReference type="EMBL" id="WFE91910.1"/>
    </source>
</evidence>
<dbReference type="InterPro" id="IPR000873">
    <property type="entry name" value="AMP-dep_synth/lig_dom"/>
</dbReference>
<dbReference type="InterPro" id="IPR045851">
    <property type="entry name" value="AMP-bd_C_sf"/>
</dbReference>
<dbReference type="PANTHER" id="PTHR43767">
    <property type="entry name" value="LONG-CHAIN-FATTY-ACID--COA LIGASE"/>
    <property type="match status" value="1"/>
</dbReference>
<dbReference type="Gene3D" id="3.30.300.30">
    <property type="match status" value="1"/>
</dbReference>
<protein>
    <submittedName>
        <fullName evidence="3">AMP-binding protein</fullName>
    </submittedName>
</protein>
<accession>A0ABY8FF88</accession>
<evidence type="ECO:0000259" key="2">
    <source>
        <dbReference type="Pfam" id="PF13193"/>
    </source>
</evidence>
<reference evidence="3 4" key="1">
    <citation type="submission" date="2023-03" db="EMBL/GenBank/DDBJ databases">
        <title>Roseibium porphyridii sp. nov. and Roseibium rhodosorbium sp. nov. isolated from marine algae, Porphyridium cruentum and Rhodosorus marinus, respectively.</title>
        <authorList>
            <person name="Lee M.W."/>
            <person name="Choi B.J."/>
            <person name="Lee J.K."/>
            <person name="Choi D.G."/>
            <person name="Baek J.H."/>
            <person name="Bayburt H."/>
            <person name="Kim J.M."/>
            <person name="Han D.M."/>
            <person name="Kim K.H."/>
            <person name="Jeon C.O."/>
        </authorList>
    </citation>
    <scope>NUCLEOTIDE SEQUENCE [LARGE SCALE GENOMIC DNA]</scope>
    <source>
        <strain evidence="3 4">KMA01</strain>
    </source>
</reference>
<dbReference type="Pfam" id="PF00501">
    <property type="entry name" value="AMP-binding"/>
    <property type="match status" value="1"/>
</dbReference>
<dbReference type="InterPro" id="IPR050237">
    <property type="entry name" value="ATP-dep_AMP-bd_enzyme"/>
</dbReference>